<accession>S8BAJ8</accession>
<keyword evidence="8" id="KW-1185">Reference proteome</keyword>
<dbReference type="OMA" id="ADSASCY"/>
<dbReference type="HOGENOM" id="CLU_428275_0_0_1"/>
<feature type="region of interest" description="Disordered" evidence="5">
    <location>
        <begin position="509"/>
        <end position="639"/>
    </location>
</feature>
<keyword evidence="2 6" id="KW-0812">Transmembrane</keyword>
<feature type="region of interest" description="Disordered" evidence="5">
    <location>
        <begin position="1"/>
        <end position="25"/>
    </location>
</feature>
<organism evidence="7 8">
    <name type="scientific">Dactylellina haptotyla (strain CBS 200.50)</name>
    <name type="common">Nematode-trapping fungus</name>
    <name type="synonym">Monacrosporium haptotylum</name>
    <dbReference type="NCBI Taxonomy" id="1284197"/>
    <lineage>
        <taxon>Eukaryota</taxon>
        <taxon>Fungi</taxon>
        <taxon>Dikarya</taxon>
        <taxon>Ascomycota</taxon>
        <taxon>Pezizomycotina</taxon>
        <taxon>Orbiliomycetes</taxon>
        <taxon>Orbiliales</taxon>
        <taxon>Orbiliaceae</taxon>
        <taxon>Dactylellina</taxon>
    </lineage>
</organism>
<proteinExistence type="predicted"/>
<protein>
    <submittedName>
        <fullName evidence="7">Uncharacterized protein</fullName>
    </submittedName>
</protein>
<evidence type="ECO:0000256" key="6">
    <source>
        <dbReference type="SAM" id="Phobius"/>
    </source>
</evidence>
<evidence type="ECO:0000256" key="5">
    <source>
        <dbReference type="SAM" id="MobiDB-lite"/>
    </source>
</evidence>
<gene>
    <name evidence="7" type="ORF">H072_10270</name>
</gene>
<dbReference type="InterPro" id="IPR051694">
    <property type="entry name" value="Immunoregulatory_rcpt-like"/>
</dbReference>
<keyword evidence="3 6" id="KW-1133">Transmembrane helix</keyword>
<feature type="compositionally biased region" description="Polar residues" evidence="5">
    <location>
        <begin position="1"/>
        <end position="20"/>
    </location>
</feature>
<evidence type="ECO:0000256" key="1">
    <source>
        <dbReference type="ARBA" id="ARBA00004167"/>
    </source>
</evidence>
<evidence type="ECO:0000313" key="8">
    <source>
        <dbReference type="Proteomes" id="UP000015100"/>
    </source>
</evidence>
<dbReference type="EMBL" id="AQGS01000958">
    <property type="protein sequence ID" value="EPS36163.1"/>
    <property type="molecule type" value="Genomic_DNA"/>
</dbReference>
<sequence length="639" mass="68079">MDGAETTQEVSPSLPTQTTIMKPAPNSCPDRAMLDLASTGPYIPFTIDQRTYNLAIAFDEDATYIFSDGFCFDTLPRADSASCYPSGAESSEVLRTSSDDGSQSLLTGAFGFKFDYGTFSLTTQTGILFSKQSMVMNNYPLKIVTKLSDGDPNLFEERYGSGNIHGIIGLKGSSDFVRYLAQACNQSASFAVNLQAGAFLSIGSLDTSASIIGSPDSIGRVLNASESYDATLLPAIPGGFAQNVQPKKKKVFFDPVAEINIVPNDIMSLVEPGFAPGSNLTLTLSGIPFTVPWSAIADNVDTTNNPGTVVLGAPFFQYVYTVLTPNSGMVFAQLLNAPNPNSITPFSATIYGDGEPSGTESGGGVATTTATPSSSGTGTNNNPNTNINTVNVSSSKAGLPIGAIVGAVVGGVVLLFVLIFAICCFVRRRKVAKNAGTRGVEKQYEADFDAEIAHHEVGFFPNFTKESGYASLPTPPPPPSAPQVPPLNMGPGLHMYDSQTEYSHTQYTPTLGPYHDESPSRSLNTTPLPVPSEVPTIMLPSQHQQQQPMDRRLSMTPSLDLPSPLSRNVSAVSRRGYPGISHSETRMSRSAVTEEDDNYDAVSMTSGPVYNPRGQPSQDASSSAPRLPFNRFNNESRDF</sequence>
<evidence type="ECO:0000313" key="7">
    <source>
        <dbReference type="EMBL" id="EPS36163.1"/>
    </source>
</evidence>
<dbReference type="GO" id="GO:0071944">
    <property type="term" value="C:cell periphery"/>
    <property type="evidence" value="ECO:0007669"/>
    <property type="project" value="UniProtKB-ARBA"/>
</dbReference>
<dbReference type="OrthoDB" id="5349583at2759"/>
<dbReference type="Proteomes" id="UP000015100">
    <property type="component" value="Unassembled WGS sequence"/>
</dbReference>
<dbReference type="GO" id="GO:0016020">
    <property type="term" value="C:membrane"/>
    <property type="evidence" value="ECO:0007669"/>
    <property type="project" value="UniProtKB-SubCell"/>
</dbReference>
<comment type="caution">
    <text evidence="7">The sequence shown here is derived from an EMBL/GenBank/DDBJ whole genome shotgun (WGS) entry which is preliminary data.</text>
</comment>
<reference evidence="8" key="2">
    <citation type="submission" date="2013-04" db="EMBL/GenBank/DDBJ databases">
        <title>Genomic mechanisms accounting for the adaptation to parasitism in nematode-trapping fungi.</title>
        <authorList>
            <person name="Ahren D.G."/>
        </authorList>
    </citation>
    <scope>NUCLEOTIDE SEQUENCE [LARGE SCALE GENOMIC DNA]</scope>
    <source>
        <strain evidence="8">CBS 200.50</strain>
    </source>
</reference>
<keyword evidence="4 6" id="KW-0472">Membrane</keyword>
<comment type="subcellular location">
    <subcellularLocation>
        <location evidence="1">Membrane</location>
        <topology evidence="1">Single-pass membrane protein</topology>
    </subcellularLocation>
</comment>
<reference evidence="7 8" key="1">
    <citation type="journal article" date="2013" name="PLoS Genet.">
        <title>Genomic mechanisms accounting for the adaptation to parasitism in nematode-trapping fungi.</title>
        <authorList>
            <person name="Meerupati T."/>
            <person name="Andersson K.M."/>
            <person name="Friman E."/>
            <person name="Kumar D."/>
            <person name="Tunlid A."/>
            <person name="Ahren D."/>
        </authorList>
    </citation>
    <scope>NUCLEOTIDE SEQUENCE [LARGE SCALE GENOMIC DNA]</scope>
    <source>
        <strain evidence="7 8">CBS 200.50</strain>
    </source>
</reference>
<evidence type="ECO:0000256" key="2">
    <source>
        <dbReference type="ARBA" id="ARBA00022692"/>
    </source>
</evidence>
<dbReference type="AlphaFoldDB" id="S8BAJ8"/>
<name>S8BAJ8_DACHA</name>
<feature type="compositionally biased region" description="Polar residues" evidence="5">
    <location>
        <begin position="603"/>
        <end position="624"/>
    </location>
</feature>
<evidence type="ECO:0000256" key="3">
    <source>
        <dbReference type="ARBA" id="ARBA00022989"/>
    </source>
</evidence>
<dbReference type="PANTHER" id="PTHR15549">
    <property type="entry name" value="PAIRED IMMUNOGLOBULIN-LIKE TYPE 2 RECEPTOR"/>
    <property type="match status" value="1"/>
</dbReference>
<feature type="transmembrane region" description="Helical" evidence="6">
    <location>
        <begin position="401"/>
        <end position="426"/>
    </location>
</feature>
<feature type="compositionally biased region" description="Polar residues" evidence="5">
    <location>
        <begin position="539"/>
        <end position="548"/>
    </location>
</feature>
<feature type="compositionally biased region" description="Low complexity" evidence="5">
    <location>
        <begin position="366"/>
        <end position="387"/>
    </location>
</feature>
<evidence type="ECO:0000256" key="4">
    <source>
        <dbReference type="ARBA" id="ARBA00023136"/>
    </source>
</evidence>
<feature type="region of interest" description="Disordered" evidence="5">
    <location>
        <begin position="351"/>
        <end position="387"/>
    </location>
</feature>